<comment type="subcellular location">
    <subcellularLocation>
        <location evidence="3">Cell membrane</location>
        <topology evidence="3">Peripheral membrane protein</topology>
        <orientation evidence="3">Cytoplasmic side</orientation>
    </subcellularLocation>
</comment>
<keyword evidence="3" id="KW-0874">Quinone</keyword>
<evidence type="ECO:0000313" key="6">
    <source>
        <dbReference type="EMBL" id="PIZ40385.1"/>
    </source>
</evidence>
<dbReference type="InterPro" id="IPR001268">
    <property type="entry name" value="NADH_UbQ_OxRdtase_30kDa_su"/>
</dbReference>
<dbReference type="NCBIfam" id="TIGR01961">
    <property type="entry name" value="NuoC_fam"/>
    <property type="match status" value="1"/>
</dbReference>
<comment type="similarity">
    <text evidence="1 3">Belongs to the complex I 30 kDa subunit family.</text>
</comment>
<comment type="catalytic activity">
    <reaction evidence="3">
        <text>a quinone + NADH + 5 H(+)(in) = a quinol + NAD(+) + 4 H(+)(out)</text>
        <dbReference type="Rhea" id="RHEA:57888"/>
        <dbReference type="ChEBI" id="CHEBI:15378"/>
        <dbReference type="ChEBI" id="CHEBI:24646"/>
        <dbReference type="ChEBI" id="CHEBI:57540"/>
        <dbReference type="ChEBI" id="CHEBI:57945"/>
        <dbReference type="ChEBI" id="CHEBI:132124"/>
    </reaction>
</comment>
<evidence type="ECO:0000259" key="5">
    <source>
        <dbReference type="Pfam" id="PF00329"/>
    </source>
</evidence>
<dbReference type="GO" id="GO:0050136">
    <property type="term" value="F:NADH dehydrogenase (quinone) (non-electrogenic) activity"/>
    <property type="evidence" value="ECO:0007669"/>
    <property type="project" value="UniProtKB-UniRule"/>
</dbReference>
<dbReference type="HAMAP" id="MF_01357">
    <property type="entry name" value="NDH1_NuoC"/>
    <property type="match status" value="1"/>
</dbReference>
<comment type="subunit">
    <text evidence="3">NDH-1 is composed of 14 different subunits. Subunits NuoB, C, D, E, F, and G constitute the peripheral sector of the complex.</text>
</comment>
<dbReference type="AlphaFoldDB" id="A0A2M7T8V1"/>
<comment type="caution">
    <text evidence="6">The sequence shown here is derived from an EMBL/GenBank/DDBJ whole genome shotgun (WGS) entry which is preliminary data.</text>
</comment>
<dbReference type="GO" id="GO:0005886">
    <property type="term" value="C:plasma membrane"/>
    <property type="evidence" value="ECO:0007669"/>
    <property type="project" value="UniProtKB-SubCell"/>
</dbReference>
<dbReference type="EMBL" id="PFNG01000092">
    <property type="protein sequence ID" value="PIZ40385.1"/>
    <property type="molecule type" value="Genomic_DNA"/>
</dbReference>
<feature type="region of interest" description="Disordered" evidence="4">
    <location>
        <begin position="147"/>
        <end position="204"/>
    </location>
</feature>
<dbReference type="EC" id="7.1.1.-" evidence="3"/>
<organism evidence="6 7">
    <name type="scientific">Candidatus Aquicultor secundus</name>
    <dbReference type="NCBI Taxonomy" id="1973895"/>
    <lineage>
        <taxon>Bacteria</taxon>
        <taxon>Bacillati</taxon>
        <taxon>Actinomycetota</taxon>
        <taxon>Candidatus Aquicultoria</taxon>
        <taxon>Candidatus Aquicultorales</taxon>
        <taxon>Candidatus Aquicultoraceae</taxon>
        <taxon>Candidatus Aquicultor</taxon>
    </lineage>
</organism>
<accession>A0A2M7T8V1</accession>
<keyword evidence="2 3" id="KW-0813">Transport</keyword>
<proteinExistence type="inferred from homology"/>
<keyword evidence="3" id="KW-0520">NAD</keyword>
<sequence length="204" mass="22808">MSDENIMNQGNSEEISAGIKIVEEKGIGYTLTVEREDLFKAASALKEAGFDLFLFVSGIDYPESIKLTYRVYSSKRQNKLAVMLKTEVPKSDPTVDSLVPLWSAANWHERETYDLYGVIFKGHPDLRRIFLPQDWVGYPLRKDYSDDHMTVMDDGKKDKDKAAAKDKPAAAAPKESAEKQDAPEQPSDIADANEVSTNGSDKNE</sequence>
<dbReference type="PANTHER" id="PTHR10884:SF14">
    <property type="entry name" value="NADH DEHYDROGENASE [UBIQUINONE] IRON-SULFUR PROTEIN 3, MITOCHONDRIAL"/>
    <property type="match status" value="1"/>
</dbReference>
<dbReference type="Proteomes" id="UP000230956">
    <property type="component" value="Unassembled WGS sequence"/>
</dbReference>
<feature type="domain" description="NADH:ubiquinone oxidoreductase 30kDa subunit" evidence="5">
    <location>
        <begin position="31"/>
        <end position="145"/>
    </location>
</feature>
<dbReference type="RefSeq" id="WP_286679205.1">
    <property type="nucleotide sequence ID" value="NZ_MNXI01000135.1"/>
</dbReference>
<comment type="function">
    <text evidence="3">NDH-1 shuttles electrons from NADH, via FMN and iron-sulfur (Fe-S) centers, to quinones in the respiratory chain. The immediate electron acceptor for the enzyme in this species is believed to be a menaquinone. Couples the redox reaction to proton translocation (for every two electrons transferred, four hydrogen ions are translocated across the cytoplasmic membrane), and thus conserves the redox energy in a proton gradient.</text>
</comment>
<evidence type="ECO:0000256" key="3">
    <source>
        <dbReference type="HAMAP-Rule" id="MF_01357"/>
    </source>
</evidence>
<keyword evidence="3" id="KW-1003">Cell membrane</keyword>
<dbReference type="PANTHER" id="PTHR10884">
    <property type="entry name" value="NADH DEHYDROGENASE UBIQUINONE IRON-SULFUR PROTEIN 3"/>
    <property type="match status" value="1"/>
</dbReference>
<name>A0A2M7T8V1_9ACTN</name>
<evidence type="ECO:0000256" key="2">
    <source>
        <dbReference type="ARBA" id="ARBA00022448"/>
    </source>
</evidence>
<protein>
    <recommendedName>
        <fullName evidence="3">NADH-quinone oxidoreductase subunit C</fullName>
        <ecNumber evidence="3">7.1.1.-</ecNumber>
    </recommendedName>
    <alternativeName>
        <fullName evidence="3">NADH dehydrogenase I subunit C</fullName>
    </alternativeName>
    <alternativeName>
        <fullName evidence="3">NDH-1 subunit C</fullName>
    </alternativeName>
</protein>
<dbReference type="SUPFAM" id="SSF143243">
    <property type="entry name" value="Nqo5-like"/>
    <property type="match status" value="1"/>
</dbReference>
<dbReference type="GO" id="GO:0048038">
    <property type="term" value="F:quinone binding"/>
    <property type="evidence" value="ECO:0007669"/>
    <property type="project" value="UniProtKB-KW"/>
</dbReference>
<keyword evidence="3" id="KW-0472">Membrane</keyword>
<dbReference type="InterPro" id="IPR037232">
    <property type="entry name" value="NADH_quin_OxRdtase_su_C/D-like"/>
</dbReference>
<dbReference type="InterPro" id="IPR010218">
    <property type="entry name" value="NADH_DH_suC"/>
</dbReference>
<dbReference type="Gene3D" id="3.30.460.80">
    <property type="entry name" value="NADH:ubiquinone oxidoreductase, 30kDa subunit"/>
    <property type="match status" value="1"/>
</dbReference>
<reference evidence="7" key="1">
    <citation type="submission" date="2017-09" db="EMBL/GenBank/DDBJ databases">
        <title>Depth-based differentiation of microbial function through sediment-hosted aquifers and enrichment of novel symbionts in the deep terrestrial subsurface.</title>
        <authorList>
            <person name="Probst A.J."/>
            <person name="Ladd B."/>
            <person name="Jarett J.K."/>
            <person name="Geller-Mcgrath D.E."/>
            <person name="Sieber C.M.K."/>
            <person name="Emerson J.B."/>
            <person name="Anantharaman K."/>
            <person name="Thomas B.C."/>
            <person name="Malmstrom R."/>
            <person name="Stieglmeier M."/>
            <person name="Klingl A."/>
            <person name="Woyke T."/>
            <person name="Ryan C.M."/>
            <person name="Banfield J.F."/>
        </authorList>
    </citation>
    <scope>NUCLEOTIDE SEQUENCE [LARGE SCALE GENOMIC DNA]</scope>
</reference>
<dbReference type="Pfam" id="PF00329">
    <property type="entry name" value="Complex1_30kDa"/>
    <property type="match status" value="1"/>
</dbReference>
<evidence type="ECO:0000313" key="7">
    <source>
        <dbReference type="Proteomes" id="UP000230956"/>
    </source>
</evidence>
<gene>
    <name evidence="3" type="primary">nuoC</name>
    <name evidence="6" type="ORF">COY37_03970</name>
</gene>
<dbReference type="GO" id="GO:0008137">
    <property type="term" value="F:NADH dehydrogenase (ubiquinone) activity"/>
    <property type="evidence" value="ECO:0007669"/>
    <property type="project" value="InterPro"/>
</dbReference>
<evidence type="ECO:0000256" key="4">
    <source>
        <dbReference type="SAM" id="MobiDB-lite"/>
    </source>
</evidence>
<evidence type="ECO:0000256" key="1">
    <source>
        <dbReference type="ARBA" id="ARBA00007569"/>
    </source>
</evidence>
<feature type="compositionally biased region" description="Polar residues" evidence="4">
    <location>
        <begin position="194"/>
        <end position="204"/>
    </location>
</feature>
<feature type="compositionally biased region" description="Basic and acidic residues" evidence="4">
    <location>
        <begin position="147"/>
        <end position="168"/>
    </location>
</feature>
<keyword evidence="3" id="KW-1278">Translocase</keyword>